<dbReference type="Proteomes" id="UP001321520">
    <property type="component" value="Chromosome"/>
</dbReference>
<organism evidence="1 2">
    <name type="scientific">Microbulbifer spongiae</name>
    <dbReference type="NCBI Taxonomy" id="2944933"/>
    <lineage>
        <taxon>Bacteria</taxon>
        <taxon>Pseudomonadati</taxon>
        <taxon>Pseudomonadota</taxon>
        <taxon>Gammaproteobacteria</taxon>
        <taxon>Cellvibrionales</taxon>
        <taxon>Microbulbiferaceae</taxon>
        <taxon>Microbulbifer</taxon>
    </lineage>
</organism>
<gene>
    <name evidence="1" type="ORF">M8T91_10325</name>
</gene>
<keyword evidence="2" id="KW-1185">Reference proteome</keyword>
<accession>A0ABY9E5N8</accession>
<protein>
    <submittedName>
        <fullName evidence="1">Uncharacterized protein</fullName>
    </submittedName>
</protein>
<evidence type="ECO:0000313" key="1">
    <source>
        <dbReference type="EMBL" id="WKD48330.1"/>
    </source>
</evidence>
<name>A0ABY9E5N8_9GAMM</name>
<dbReference type="RefSeq" id="WP_301414052.1">
    <property type="nucleotide sequence ID" value="NZ_CP098023.1"/>
</dbReference>
<dbReference type="EMBL" id="CP098023">
    <property type="protein sequence ID" value="WKD48330.1"/>
    <property type="molecule type" value="Genomic_DNA"/>
</dbReference>
<reference evidence="1 2" key="1">
    <citation type="submission" date="2022-05" db="EMBL/GenBank/DDBJ databases">
        <title>Microbulbifer sp. nov., isolated from sponge.</title>
        <authorList>
            <person name="Gao L."/>
        </authorList>
    </citation>
    <scope>NUCLEOTIDE SEQUENCE [LARGE SCALE GENOMIC DNA]</scope>
    <source>
        <strain evidence="1 2">MI-G</strain>
    </source>
</reference>
<sequence length="212" mass="23531">MRVSIINGDAGDDTVVIDGRSFAFDLTGLIDECIWAVQWQDQDGQASGEIEYRDGSHEPIDTLTPFQPIIERWHAEKDREAREAAQQQAFFHSRQFAIDVINNTAGKARQRASTIGYGMTDEYSRVQAQAQRYAETGFSGAVPQVVRTHAEVHGVSPQQAAEQILAAAERWAQRLDAIRDLRLRGTAAVAALAEGENYMDTAKPFIQQLKAL</sequence>
<evidence type="ECO:0000313" key="2">
    <source>
        <dbReference type="Proteomes" id="UP001321520"/>
    </source>
</evidence>
<proteinExistence type="predicted"/>